<dbReference type="AlphaFoldDB" id="A0A1G8HIS4"/>
<evidence type="ECO:0000313" key="1">
    <source>
        <dbReference type="EMBL" id="SDI06529.1"/>
    </source>
</evidence>
<sequence>MNVAFLLYDREETGLAYFKARPVSSWIICVKMVVVSETVPLPFVVAAYLRPDKC</sequence>
<dbReference type="Proteomes" id="UP000182836">
    <property type="component" value="Unassembled WGS sequence"/>
</dbReference>
<proteinExistence type="predicted"/>
<dbReference type="EMBL" id="FNED01000001">
    <property type="protein sequence ID" value="SDI06529.1"/>
    <property type="molecule type" value="Genomic_DNA"/>
</dbReference>
<organism evidence="1 2">
    <name type="scientific">Aneurinibacillus migulanus</name>
    <name type="common">Bacillus migulanus</name>
    <dbReference type="NCBI Taxonomy" id="47500"/>
    <lineage>
        <taxon>Bacteria</taxon>
        <taxon>Bacillati</taxon>
        <taxon>Bacillota</taxon>
        <taxon>Bacilli</taxon>
        <taxon>Bacillales</taxon>
        <taxon>Paenibacillaceae</taxon>
        <taxon>Aneurinibacillus group</taxon>
        <taxon>Aneurinibacillus</taxon>
    </lineage>
</organism>
<reference evidence="1 2" key="1">
    <citation type="submission" date="2016-10" db="EMBL/GenBank/DDBJ databases">
        <authorList>
            <person name="de Groot N.N."/>
        </authorList>
    </citation>
    <scope>NUCLEOTIDE SEQUENCE [LARGE SCALE GENOMIC DNA]</scope>
    <source>
        <strain evidence="1 2">DSM 2895</strain>
    </source>
</reference>
<gene>
    <name evidence="1" type="ORF">SAMN04487909_101417</name>
</gene>
<name>A0A1G8HIS4_ANEMI</name>
<evidence type="ECO:0000313" key="2">
    <source>
        <dbReference type="Proteomes" id="UP000182836"/>
    </source>
</evidence>
<protein>
    <submittedName>
        <fullName evidence="1">Uncharacterized protein</fullName>
    </submittedName>
</protein>
<accession>A0A1G8HIS4</accession>